<evidence type="ECO:0000259" key="4">
    <source>
        <dbReference type="Pfam" id="PF07727"/>
    </source>
</evidence>
<protein>
    <recommendedName>
        <fullName evidence="4">Reverse transcriptase Ty1/copia-type domain-containing protein</fullName>
    </recommendedName>
</protein>
<dbReference type="PANTHER" id="PTHR11439">
    <property type="entry name" value="GAG-POL-RELATED RETROTRANSPOSON"/>
    <property type="match status" value="1"/>
</dbReference>
<feature type="region of interest" description="Disordered" evidence="2">
    <location>
        <begin position="569"/>
        <end position="597"/>
    </location>
</feature>
<proteinExistence type="predicted"/>
<dbReference type="EMBL" id="BKCJ010243585">
    <property type="protein sequence ID" value="GEZ12662.1"/>
    <property type="molecule type" value="Genomic_DNA"/>
</dbReference>
<sequence>AGKRHAWMFDLDYLTNFMNYEPVSLENQANKSAGPKETNYSAGTKIQKTTDCKKSEMPLSQVEQIFQKELEKLKRQEKEANDAVRKEATYETKDVNTNSTNLLNTVSASDNYASLSAGIFTNSSYDDDDDVVTDFNILKTIVNVSPTPTTRIHTIHPKLKFLEILCQLFRQEVKCTRTLKLMLLNKKNERGVVVRNKARLVAQGHRQDERIDYDKVFALVARIEAIRIFLAFASYMGFIVYQMDVKSAFLYRTIDEEVYVIQPPRFVDPKFPNKVYKVVKALYGLHQALSAWYATLSTFLEKSGYRRGAIDKTLFIKQDKKDIMLVKQKEDGIFISQDMYVAEILKKFDFLSVKTASTPIETQTPLVKDKEDVDVDVTPKTSHLQAVKRIFRYLKGQPKLGLWYPKASSFDLQAYLDSDYAGANIDRKSTTEDRRSYLRNNKWYQSLVRSFDQQKNHIQAHQKKKMMKKRSSSENKPCCSKACKKNTDNLNSKIIELSEKLDDKDLSWTGLPEFADDTVTDYSRPSTTIESFPDDAQNKNPSIETGASDSTILSKCAIKFVKATDKATERPTTDKVKTAKKPAVKSMPPRPAIHRPYRPLMRTTRPNLNAATRPYVNSARLQTTQELMIILIQRVQRLKRELKARTPVHKGNSGEKLEDAVRRKRSRGVGNYILQIKKKVLTKKLDCRCSIKFRGGLLGIKCLRDYLVQQLPCLTRQKIQSKEQQLLLPSKEQMAAGKETSNPLMADSLPITILLTMLAIKLLLFMGYA</sequence>
<gene>
    <name evidence="5" type="ORF">Tci_484635</name>
</gene>
<organism evidence="5">
    <name type="scientific">Tanacetum cinerariifolium</name>
    <name type="common">Dalmatian daisy</name>
    <name type="synonym">Chrysanthemum cinerariifolium</name>
    <dbReference type="NCBI Taxonomy" id="118510"/>
    <lineage>
        <taxon>Eukaryota</taxon>
        <taxon>Viridiplantae</taxon>
        <taxon>Streptophyta</taxon>
        <taxon>Embryophyta</taxon>
        <taxon>Tracheophyta</taxon>
        <taxon>Spermatophyta</taxon>
        <taxon>Magnoliopsida</taxon>
        <taxon>eudicotyledons</taxon>
        <taxon>Gunneridae</taxon>
        <taxon>Pentapetalae</taxon>
        <taxon>asterids</taxon>
        <taxon>campanulids</taxon>
        <taxon>Asterales</taxon>
        <taxon>Asteraceae</taxon>
        <taxon>Asteroideae</taxon>
        <taxon>Anthemideae</taxon>
        <taxon>Anthemidinae</taxon>
        <taxon>Tanacetum</taxon>
    </lineage>
</organism>
<keyword evidence="3" id="KW-0472">Membrane</keyword>
<dbReference type="AlphaFoldDB" id="A0A699I4Q8"/>
<keyword evidence="3" id="KW-0812">Transmembrane</keyword>
<feature type="coiled-coil region" evidence="1">
    <location>
        <begin position="59"/>
        <end position="93"/>
    </location>
</feature>
<evidence type="ECO:0000256" key="1">
    <source>
        <dbReference type="SAM" id="Coils"/>
    </source>
</evidence>
<feature type="transmembrane region" description="Helical" evidence="3">
    <location>
        <begin position="749"/>
        <end position="768"/>
    </location>
</feature>
<accession>A0A699I4Q8</accession>
<name>A0A699I4Q8_TANCI</name>
<comment type="caution">
    <text evidence="5">The sequence shown here is derived from an EMBL/GenBank/DDBJ whole genome shotgun (WGS) entry which is preliminary data.</text>
</comment>
<feature type="domain" description="Reverse transcriptase Ty1/copia-type" evidence="4">
    <location>
        <begin position="185"/>
        <end position="340"/>
    </location>
</feature>
<feature type="non-terminal residue" evidence="5">
    <location>
        <position position="1"/>
    </location>
</feature>
<keyword evidence="1" id="KW-0175">Coiled coil</keyword>
<evidence type="ECO:0000256" key="2">
    <source>
        <dbReference type="SAM" id="MobiDB-lite"/>
    </source>
</evidence>
<dbReference type="Pfam" id="PF07727">
    <property type="entry name" value="RVT_2"/>
    <property type="match status" value="1"/>
</dbReference>
<keyword evidence="3" id="KW-1133">Transmembrane helix</keyword>
<reference evidence="5" key="1">
    <citation type="journal article" date="2019" name="Sci. Rep.">
        <title>Draft genome of Tanacetum cinerariifolium, the natural source of mosquito coil.</title>
        <authorList>
            <person name="Yamashiro T."/>
            <person name="Shiraishi A."/>
            <person name="Satake H."/>
            <person name="Nakayama K."/>
        </authorList>
    </citation>
    <scope>NUCLEOTIDE SEQUENCE</scope>
</reference>
<evidence type="ECO:0000256" key="3">
    <source>
        <dbReference type="SAM" id="Phobius"/>
    </source>
</evidence>
<dbReference type="PANTHER" id="PTHR11439:SF495">
    <property type="entry name" value="REVERSE TRANSCRIPTASE, RNA-DEPENDENT DNA POLYMERASE-RELATED"/>
    <property type="match status" value="1"/>
</dbReference>
<dbReference type="InterPro" id="IPR043502">
    <property type="entry name" value="DNA/RNA_pol_sf"/>
</dbReference>
<dbReference type="InterPro" id="IPR013103">
    <property type="entry name" value="RVT_2"/>
</dbReference>
<evidence type="ECO:0000313" key="5">
    <source>
        <dbReference type="EMBL" id="GEZ12662.1"/>
    </source>
</evidence>
<dbReference type="SUPFAM" id="SSF56672">
    <property type="entry name" value="DNA/RNA polymerases"/>
    <property type="match status" value="1"/>
</dbReference>